<dbReference type="Proteomes" id="UP000001317">
    <property type="component" value="Chromosome"/>
</dbReference>
<dbReference type="Pfam" id="PF14464">
    <property type="entry name" value="Prok-JAB"/>
    <property type="match status" value="1"/>
</dbReference>
<keyword evidence="3" id="KW-0378">Hydrolase</keyword>
<evidence type="ECO:0000313" key="7">
    <source>
        <dbReference type="EMBL" id="ABZ76358.1"/>
    </source>
</evidence>
<dbReference type="EMBL" id="CP000931">
    <property type="protein sequence ID" value="ABZ76358.1"/>
    <property type="molecule type" value="Genomic_DNA"/>
</dbReference>
<keyword evidence="1" id="KW-0645">Protease</keyword>
<dbReference type="STRING" id="458817.Shal_1793"/>
<dbReference type="GO" id="GO:0008237">
    <property type="term" value="F:metallopeptidase activity"/>
    <property type="evidence" value="ECO:0007669"/>
    <property type="project" value="UniProtKB-KW"/>
</dbReference>
<evidence type="ECO:0000256" key="5">
    <source>
        <dbReference type="ARBA" id="ARBA00023049"/>
    </source>
</evidence>
<keyword evidence="8" id="KW-1185">Reference proteome</keyword>
<dbReference type="InterPro" id="IPR028090">
    <property type="entry name" value="JAB_dom_prok"/>
</dbReference>
<dbReference type="GO" id="GO:0006508">
    <property type="term" value="P:proteolysis"/>
    <property type="evidence" value="ECO:0007669"/>
    <property type="project" value="UniProtKB-KW"/>
</dbReference>
<reference evidence="7" key="1">
    <citation type="submission" date="2008-01" db="EMBL/GenBank/DDBJ databases">
        <title>Complete sequence of Shewanella halifaxensis HAW-EB4.</title>
        <authorList>
            <consortium name="US DOE Joint Genome Institute"/>
            <person name="Copeland A."/>
            <person name="Lucas S."/>
            <person name="Lapidus A."/>
            <person name="Glavina del Rio T."/>
            <person name="Dalin E."/>
            <person name="Tice H."/>
            <person name="Bruce D."/>
            <person name="Goodwin L."/>
            <person name="Pitluck S."/>
            <person name="Sims D."/>
            <person name="Brettin T."/>
            <person name="Detter J.C."/>
            <person name="Han C."/>
            <person name="Kuske C.R."/>
            <person name="Schmutz J."/>
            <person name="Larimer F."/>
            <person name="Land M."/>
            <person name="Hauser L."/>
            <person name="Kyrpides N."/>
            <person name="Kim E."/>
            <person name="Zhao J.-S."/>
            <person name="Richardson P."/>
        </authorList>
    </citation>
    <scope>NUCLEOTIDE SEQUENCE [LARGE SCALE GENOMIC DNA]</scope>
    <source>
        <strain evidence="7">HAW-EB4</strain>
    </source>
</reference>
<keyword evidence="5" id="KW-0482">Metalloprotease</keyword>
<feature type="domain" description="JAB" evidence="6">
    <location>
        <begin position="37"/>
        <end position="138"/>
    </location>
</feature>
<dbReference type="GO" id="GO:0046872">
    <property type="term" value="F:metal ion binding"/>
    <property type="evidence" value="ECO:0007669"/>
    <property type="project" value="UniProtKB-KW"/>
</dbReference>
<proteinExistence type="predicted"/>
<evidence type="ECO:0000259" key="6">
    <source>
        <dbReference type="Pfam" id="PF14464"/>
    </source>
</evidence>
<sequence length="157" mass="17920">MSGLVYMEFKGAGVTVYVNDDVVKIWLSSRQISFSTHEAFGVLIASTSEDRKEYWIESVTVPKPEDSSTRCSFILKDISHQLTVDKAFSDSEGQLIYLGTWHTHPQEKPVPSDIDKVDWKNCIKDNLDRRLFFVIVGTERVHIYTKGIFGFKALMPI</sequence>
<dbReference type="eggNOG" id="COG1310">
    <property type="taxonomic scope" value="Bacteria"/>
</dbReference>
<evidence type="ECO:0000256" key="1">
    <source>
        <dbReference type="ARBA" id="ARBA00022670"/>
    </source>
</evidence>
<evidence type="ECO:0000313" key="8">
    <source>
        <dbReference type="Proteomes" id="UP000001317"/>
    </source>
</evidence>
<dbReference type="KEGG" id="shl:Shal_1793"/>
<name>B0TQW3_SHEHH</name>
<protein>
    <recommendedName>
        <fullName evidence="6">JAB domain-containing protein</fullName>
    </recommendedName>
</protein>
<accession>B0TQW3</accession>
<dbReference type="Gene3D" id="3.40.140.10">
    <property type="entry name" value="Cytidine Deaminase, domain 2"/>
    <property type="match status" value="1"/>
</dbReference>
<dbReference type="HOGENOM" id="CLU_123228_1_0_6"/>
<keyword evidence="2" id="KW-0479">Metal-binding</keyword>
<organism evidence="7 8">
    <name type="scientific">Shewanella halifaxensis (strain HAW-EB4)</name>
    <dbReference type="NCBI Taxonomy" id="458817"/>
    <lineage>
        <taxon>Bacteria</taxon>
        <taxon>Pseudomonadati</taxon>
        <taxon>Pseudomonadota</taxon>
        <taxon>Gammaproteobacteria</taxon>
        <taxon>Alteromonadales</taxon>
        <taxon>Shewanellaceae</taxon>
        <taxon>Shewanella</taxon>
    </lineage>
</organism>
<evidence type="ECO:0000256" key="2">
    <source>
        <dbReference type="ARBA" id="ARBA00022723"/>
    </source>
</evidence>
<evidence type="ECO:0000256" key="4">
    <source>
        <dbReference type="ARBA" id="ARBA00022833"/>
    </source>
</evidence>
<keyword evidence="4" id="KW-0862">Zinc</keyword>
<gene>
    <name evidence="7" type="ordered locus">Shal_1793</name>
</gene>
<evidence type="ECO:0000256" key="3">
    <source>
        <dbReference type="ARBA" id="ARBA00022801"/>
    </source>
</evidence>
<dbReference type="AlphaFoldDB" id="B0TQW3"/>
<dbReference type="SUPFAM" id="SSF102712">
    <property type="entry name" value="JAB1/MPN domain"/>
    <property type="match status" value="1"/>
</dbReference>